<gene>
    <name evidence="3" type="ORF">FBZ93_108291</name>
</gene>
<keyword evidence="2" id="KW-0342">GTP-binding</keyword>
<dbReference type="PRINTS" id="PR00449">
    <property type="entry name" value="RASTRNSFRMNG"/>
</dbReference>
<proteinExistence type="predicted"/>
<evidence type="ECO:0000256" key="1">
    <source>
        <dbReference type="ARBA" id="ARBA00022741"/>
    </source>
</evidence>
<keyword evidence="4" id="KW-1185">Reference proteome</keyword>
<dbReference type="PANTHER" id="PTHR47977">
    <property type="entry name" value="RAS-RELATED PROTEIN RAB"/>
    <property type="match status" value="1"/>
</dbReference>
<dbReference type="OrthoDB" id="7957980at2"/>
<dbReference type="InterPro" id="IPR027417">
    <property type="entry name" value="P-loop_NTPase"/>
</dbReference>
<dbReference type="EMBL" id="VITY01000008">
    <property type="protein sequence ID" value="TWB96249.1"/>
    <property type="molecule type" value="Genomic_DNA"/>
</dbReference>
<dbReference type="Pfam" id="PF00071">
    <property type="entry name" value="Ras"/>
    <property type="match status" value="1"/>
</dbReference>
<name>A0A560LM00_9BRAD</name>
<sequence length="170" mass="18453">MLTAKVMLLGDMGVGKTSILYRLIYNRFEGQYKSTLGVEILSHDVVPADGSDPMRLVLWDTDGDFGTQIFDTVYVTGASAAIIVSDVTRPQTVTRMVELVRGFEERFPGRPYRALLNKIDLPEAVGSAGAIAELAKSLGKSSVKSVSAKTGVGIAESFVELAQTIRRRQL</sequence>
<dbReference type="CDD" id="cd00154">
    <property type="entry name" value="Rab"/>
    <property type="match status" value="1"/>
</dbReference>
<dbReference type="AlphaFoldDB" id="A0A560LM00"/>
<dbReference type="SMART" id="SM00175">
    <property type="entry name" value="RAB"/>
    <property type="match status" value="1"/>
</dbReference>
<dbReference type="InterPro" id="IPR050227">
    <property type="entry name" value="Rab"/>
</dbReference>
<evidence type="ECO:0000313" key="3">
    <source>
        <dbReference type="EMBL" id="TWB96249.1"/>
    </source>
</evidence>
<dbReference type="PROSITE" id="PS51419">
    <property type="entry name" value="RAB"/>
    <property type="match status" value="1"/>
</dbReference>
<keyword evidence="1" id="KW-0547">Nucleotide-binding</keyword>
<dbReference type="NCBIfam" id="TIGR00231">
    <property type="entry name" value="small_GTP"/>
    <property type="match status" value="1"/>
</dbReference>
<protein>
    <submittedName>
        <fullName evidence="3">Ras-related protein Rab-22</fullName>
    </submittedName>
</protein>
<dbReference type="Gene3D" id="3.40.50.300">
    <property type="entry name" value="P-loop containing nucleotide triphosphate hydrolases"/>
    <property type="match status" value="1"/>
</dbReference>
<dbReference type="RefSeq" id="WP_146988585.1">
    <property type="nucleotide sequence ID" value="NZ_VITY01000008.1"/>
</dbReference>
<evidence type="ECO:0000256" key="2">
    <source>
        <dbReference type="ARBA" id="ARBA00023134"/>
    </source>
</evidence>
<dbReference type="InterPro" id="IPR001806">
    <property type="entry name" value="Small_GTPase"/>
</dbReference>
<organism evidence="3 4">
    <name type="scientific">Bradyrhizobium macuxiense</name>
    <dbReference type="NCBI Taxonomy" id="1755647"/>
    <lineage>
        <taxon>Bacteria</taxon>
        <taxon>Pseudomonadati</taxon>
        <taxon>Pseudomonadota</taxon>
        <taxon>Alphaproteobacteria</taxon>
        <taxon>Hyphomicrobiales</taxon>
        <taxon>Nitrobacteraceae</taxon>
        <taxon>Bradyrhizobium</taxon>
    </lineage>
</organism>
<dbReference type="GO" id="GO:0005525">
    <property type="term" value="F:GTP binding"/>
    <property type="evidence" value="ECO:0007669"/>
    <property type="project" value="UniProtKB-KW"/>
</dbReference>
<accession>A0A560LM00</accession>
<comment type="caution">
    <text evidence="3">The sequence shown here is derived from an EMBL/GenBank/DDBJ whole genome shotgun (WGS) entry which is preliminary data.</text>
</comment>
<evidence type="ECO:0000313" key="4">
    <source>
        <dbReference type="Proteomes" id="UP000321304"/>
    </source>
</evidence>
<reference evidence="3 4" key="1">
    <citation type="submission" date="2019-06" db="EMBL/GenBank/DDBJ databases">
        <title>Genomic Encyclopedia of Type Strains, Phase IV (KMG-V): Genome sequencing to study the core and pangenomes of soil and plant-associated prokaryotes.</title>
        <authorList>
            <person name="Whitman W."/>
        </authorList>
    </citation>
    <scope>NUCLEOTIDE SEQUENCE [LARGE SCALE GENOMIC DNA]</scope>
    <source>
        <strain evidence="3 4">BR 10355</strain>
    </source>
</reference>
<dbReference type="InterPro" id="IPR005225">
    <property type="entry name" value="Small_GTP-bd"/>
</dbReference>
<dbReference type="GO" id="GO:0003924">
    <property type="term" value="F:GTPase activity"/>
    <property type="evidence" value="ECO:0007669"/>
    <property type="project" value="InterPro"/>
</dbReference>
<dbReference type="SMART" id="SM00173">
    <property type="entry name" value="RAS"/>
    <property type="match status" value="1"/>
</dbReference>
<dbReference type="SUPFAM" id="SSF52540">
    <property type="entry name" value="P-loop containing nucleoside triphosphate hydrolases"/>
    <property type="match status" value="1"/>
</dbReference>
<dbReference type="Proteomes" id="UP000321304">
    <property type="component" value="Unassembled WGS sequence"/>
</dbReference>